<evidence type="ECO:0000313" key="1">
    <source>
        <dbReference type="EMBL" id="OZS45954.1"/>
    </source>
</evidence>
<dbReference type="Proteomes" id="UP000215999">
    <property type="component" value="Unassembled WGS sequence"/>
</dbReference>
<organism evidence="1 2">
    <name type="scientific">Photobacterium sanguinicancri</name>
    <dbReference type="NCBI Taxonomy" id="875932"/>
    <lineage>
        <taxon>Bacteria</taxon>
        <taxon>Pseudomonadati</taxon>
        <taxon>Pseudomonadota</taxon>
        <taxon>Gammaproteobacteria</taxon>
        <taxon>Vibrionales</taxon>
        <taxon>Vibrionaceae</taxon>
        <taxon>Photobacterium</taxon>
    </lineage>
</organism>
<proteinExistence type="predicted"/>
<gene>
    <name evidence="1" type="ORF">ASV53_00090</name>
</gene>
<comment type="caution">
    <text evidence="1">The sequence shown here is derived from an EMBL/GenBank/DDBJ whole genome shotgun (WGS) entry which is preliminary data.</text>
</comment>
<sequence>MVVLQNNHFHNIAEVQIPYMLFYYQDSKIIAVVTHLKAKASYETLSTHFNGLVVKKHTYSTDIVHRSWFDTYTQ</sequence>
<dbReference type="EMBL" id="NOIF01000001">
    <property type="protein sequence ID" value="OZS45954.1"/>
    <property type="molecule type" value="Genomic_DNA"/>
</dbReference>
<protein>
    <submittedName>
        <fullName evidence="1">Uncharacterized protein</fullName>
    </submittedName>
</protein>
<reference evidence="1 2" key="1">
    <citation type="journal article" date="2016" name="Antonie Van Leeuwenhoek">
        <title>Photobacterium sanguinicancri sp. nov. isolated from marine animals.</title>
        <authorList>
            <person name="Gomez-Gil B."/>
            <person name="Roque A."/>
            <person name="Rotllant G."/>
            <person name="Romalde J.L."/>
            <person name="Doce A."/>
            <person name="Eggermont M."/>
            <person name="Defoirdt T."/>
        </authorList>
    </citation>
    <scope>NUCLEOTIDE SEQUENCE [LARGE SCALE GENOMIC DNA]</scope>
    <source>
        <strain evidence="1 2">CAIM 1827</strain>
    </source>
</reference>
<keyword evidence="2" id="KW-1185">Reference proteome</keyword>
<name>A0ABX4G4G1_9GAMM</name>
<accession>A0ABX4G4G1</accession>
<evidence type="ECO:0000313" key="2">
    <source>
        <dbReference type="Proteomes" id="UP000215999"/>
    </source>
</evidence>